<evidence type="ECO:0000256" key="2">
    <source>
        <dbReference type="ARBA" id="ARBA00022692"/>
    </source>
</evidence>
<dbReference type="Pfam" id="PF09756">
    <property type="entry name" value="DDRGK"/>
    <property type="match status" value="1"/>
</dbReference>
<dbReference type="SUPFAM" id="SSF46785">
    <property type="entry name" value="Winged helix' DNA-binding domain"/>
    <property type="match status" value="1"/>
</dbReference>
<dbReference type="PANTHER" id="PTHR48176">
    <property type="entry name" value="DDRGK DOMAIN-CONTAINING PROTEIN 1"/>
    <property type="match status" value="1"/>
</dbReference>
<dbReference type="Proteomes" id="UP001141327">
    <property type="component" value="Unassembled WGS sequence"/>
</dbReference>
<feature type="region of interest" description="Disordered" evidence="5">
    <location>
        <begin position="38"/>
        <end position="123"/>
    </location>
</feature>
<dbReference type="InterPro" id="IPR036388">
    <property type="entry name" value="WH-like_DNA-bd_sf"/>
</dbReference>
<keyword evidence="3 6" id="KW-1133">Transmembrane helix</keyword>
<sequence length="313" mass="34441">MIGLVILSFFSALVFICLYVGISVYKKAKAIKTIQDNAPPIAPIPRDPVPMAVPPPARPPPPPERARAPVEEEESSGDEPSDGDDSEQEPAAPGQDVGNKLKPVKKVGKKKQEKLARKEEKARQREAFVQMLEQRKKEEEERREQDRLADEARIAEEKRQEEERQKAIEAERAREQAEYERVKGTIQEIAEGTDGDEGAQQQTLQDFLGYLKEKRFVSIEDLALRFAMPAQICVDRLQSLLKEGTLTGVLDERGRFVYLSPAQLEKVAESHGRVAIRDLTAYCNGLLAAIPAPDPAAAAAPPAAPSTGPSGSS</sequence>
<dbReference type="PANTHER" id="PTHR48176:SF1">
    <property type="entry name" value="DDRGK DOMAIN-CONTAINING PROTEIN 1"/>
    <property type="match status" value="1"/>
</dbReference>
<dbReference type="InterPro" id="IPR019153">
    <property type="entry name" value="DDRGK_dom-contain"/>
</dbReference>
<evidence type="ECO:0000256" key="1">
    <source>
        <dbReference type="ARBA" id="ARBA00004167"/>
    </source>
</evidence>
<evidence type="ECO:0000313" key="8">
    <source>
        <dbReference type="Proteomes" id="UP001141327"/>
    </source>
</evidence>
<evidence type="ECO:0000313" key="7">
    <source>
        <dbReference type="EMBL" id="KAJ4460274.1"/>
    </source>
</evidence>
<dbReference type="SMART" id="SM01128">
    <property type="entry name" value="DDRGK"/>
    <property type="match status" value="1"/>
</dbReference>
<keyword evidence="8" id="KW-1185">Reference proteome</keyword>
<dbReference type="InterPro" id="IPR050899">
    <property type="entry name" value="DDRGK_domain-containing"/>
</dbReference>
<evidence type="ECO:0000256" key="6">
    <source>
        <dbReference type="SAM" id="Phobius"/>
    </source>
</evidence>
<keyword evidence="4 6" id="KW-0472">Membrane</keyword>
<evidence type="ECO:0000256" key="5">
    <source>
        <dbReference type="SAM" id="MobiDB-lite"/>
    </source>
</evidence>
<evidence type="ECO:0000256" key="4">
    <source>
        <dbReference type="ARBA" id="ARBA00023136"/>
    </source>
</evidence>
<keyword evidence="2 6" id="KW-0812">Transmembrane</keyword>
<gene>
    <name evidence="7" type="ORF">PAPYR_3674</name>
</gene>
<feature type="compositionally biased region" description="Basic and acidic residues" evidence="5">
    <location>
        <begin position="113"/>
        <end position="123"/>
    </location>
</feature>
<protein>
    <submittedName>
        <fullName evidence="7">DDRGK domain</fullName>
    </submittedName>
</protein>
<accession>A0ABQ8UM71</accession>
<feature type="transmembrane region" description="Helical" evidence="6">
    <location>
        <begin position="6"/>
        <end position="25"/>
    </location>
</feature>
<evidence type="ECO:0000256" key="3">
    <source>
        <dbReference type="ARBA" id="ARBA00022989"/>
    </source>
</evidence>
<feature type="compositionally biased region" description="Basic residues" evidence="5">
    <location>
        <begin position="102"/>
        <end position="112"/>
    </location>
</feature>
<feature type="compositionally biased region" description="Acidic residues" evidence="5">
    <location>
        <begin position="71"/>
        <end position="88"/>
    </location>
</feature>
<comment type="caution">
    <text evidence="7">The sequence shown here is derived from an EMBL/GenBank/DDBJ whole genome shotgun (WGS) entry which is preliminary data.</text>
</comment>
<organism evidence="7 8">
    <name type="scientific">Paratrimastix pyriformis</name>
    <dbReference type="NCBI Taxonomy" id="342808"/>
    <lineage>
        <taxon>Eukaryota</taxon>
        <taxon>Metamonada</taxon>
        <taxon>Preaxostyla</taxon>
        <taxon>Paratrimastigidae</taxon>
        <taxon>Paratrimastix</taxon>
    </lineage>
</organism>
<comment type="subcellular location">
    <subcellularLocation>
        <location evidence="1">Membrane</location>
        <topology evidence="1">Single-pass membrane protein</topology>
    </subcellularLocation>
</comment>
<proteinExistence type="predicted"/>
<dbReference type="InterPro" id="IPR036390">
    <property type="entry name" value="WH_DNA-bd_sf"/>
</dbReference>
<feature type="region of interest" description="Disordered" evidence="5">
    <location>
        <begin position="135"/>
        <end position="166"/>
    </location>
</feature>
<name>A0ABQ8UM71_9EUKA</name>
<dbReference type="Gene3D" id="1.10.10.10">
    <property type="entry name" value="Winged helix-like DNA-binding domain superfamily/Winged helix DNA-binding domain"/>
    <property type="match status" value="1"/>
</dbReference>
<feature type="compositionally biased region" description="Pro residues" evidence="5">
    <location>
        <begin position="40"/>
        <end position="63"/>
    </location>
</feature>
<reference evidence="7" key="1">
    <citation type="journal article" date="2022" name="bioRxiv">
        <title>Genomics of Preaxostyla Flagellates Illuminates Evolutionary Transitions and the Path Towards Mitochondrial Loss.</title>
        <authorList>
            <person name="Novak L.V.F."/>
            <person name="Treitli S.C."/>
            <person name="Pyrih J."/>
            <person name="Halakuc P."/>
            <person name="Pipaliya S.V."/>
            <person name="Vacek V."/>
            <person name="Brzon O."/>
            <person name="Soukal P."/>
            <person name="Eme L."/>
            <person name="Dacks J.B."/>
            <person name="Karnkowska A."/>
            <person name="Elias M."/>
            <person name="Hampl V."/>
        </authorList>
    </citation>
    <scope>NUCLEOTIDE SEQUENCE</scope>
    <source>
        <strain evidence="7">RCP-MX</strain>
    </source>
</reference>
<dbReference type="EMBL" id="JAPMOS010000014">
    <property type="protein sequence ID" value="KAJ4460274.1"/>
    <property type="molecule type" value="Genomic_DNA"/>
</dbReference>